<reference evidence="2 3" key="1">
    <citation type="submission" date="2021-02" db="EMBL/GenBank/DDBJ databases">
        <title>Complete genome of Desulfoluna sp. strain ASN36.</title>
        <authorList>
            <person name="Takahashi A."/>
            <person name="Kojima H."/>
            <person name="Fukui M."/>
        </authorList>
    </citation>
    <scope>NUCLEOTIDE SEQUENCE [LARGE SCALE GENOMIC DNA]</scope>
    <source>
        <strain evidence="2 3">ASN36</strain>
    </source>
</reference>
<keyword evidence="1" id="KW-0472">Membrane</keyword>
<keyword evidence="1" id="KW-1133">Transmembrane helix</keyword>
<evidence type="ECO:0008006" key="4">
    <source>
        <dbReference type="Google" id="ProtNLM"/>
    </source>
</evidence>
<accession>A0ABM7PJQ2</accession>
<feature type="transmembrane region" description="Helical" evidence="1">
    <location>
        <begin position="150"/>
        <end position="172"/>
    </location>
</feature>
<evidence type="ECO:0000256" key="1">
    <source>
        <dbReference type="SAM" id="Phobius"/>
    </source>
</evidence>
<organism evidence="2 3">
    <name type="scientific">Desulfoluna limicola</name>
    <dbReference type="NCBI Taxonomy" id="2810562"/>
    <lineage>
        <taxon>Bacteria</taxon>
        <taxon>Pseudomonadati</taxon>
        <taxon>Thermodesulfobacteriota</taxon>
        <taxon>Desulfobacteria</taxon>
        <taxon>Desulfobacterales</taxon>
        <taxon>Desulfolunaceae</taxon>
        <taxon>Desulfoluna</taxon>
    </lineage>
</organism>
<feature type="transmembrane region" description="Helical" evidence="1">
    <location>
        <begin position="266"/>
        <end position="284"/>
    </location>
</feature>
<keyword evidence="1" id="KW-0812">Transmembrane</keyword>
<name>A0ABM7PJQ2_9BACT</name>
<keyword evidence="3" id="KW-1185">Reference proteome</keyword>
<feature type="transmembrane region" description="Helical" evidence="1">
    <location>
        <begin position="211"/>
        <end position="230"/>
    </location>
</feature>
<feature type="transmembrane region" description="Helical" evidence="1">
    <location>
        <begin position="335"/>
        <end position="356"/>
    </location>
</feature>
<feature type="transmembrane region" description="Helical" evidence="1">
    <location>
        <begin position="184"/>
        <end position="205"/>
    </location>
</feature>
<protein>
    <recommendedName>
        <fullName evidence="4">DUF2029 domain-containing protein</fullName>
    </recommendedName>
</protein>
<gene>
    <name evidence="2" type="ORF">DSLASN_34310</name>
</gene>
<sequence length="401" mass="43962">MYAGYRLAGAGRASLTVGTVVVVALLLRGPFLFSPPFLSDDIHRYLFDGMVQQAGDSPYAVSPEAYETTDPIVSDLATKVNHPSLVTLYPPAAQLFFKLAAPLGMTGMKALLVLADMAVVGLLLLYLPRMGLPRHGVILYAWNPMVVWEIAWSGHTDALALPFLLAAGLLVVRKGRREAIMAGALFAVALWVKLIPVIFGPFFLLASRRRAGWFAAGGAVASTLLVGPYLPQMGNGVETLVLYGTTWEFSGFLFRTIRDLTGMNLVARLVMALLFCGGAGALLWRQWRTKMSHFHALGWAAFFWLLATPTLHPWYGLYLAMFLPLMGDTFNGKLLAPFLLTLTPLLGYVVLIDFFAHGVWLEGTWTPFWVFAIPLMALFCPKEPPAALPGAKLLKSLTNRF</sequence>
<feature type="transmembrane region" description="Helical" evidence="1">
    <location>
        <begin position="296"/>
        <end position="315"/>
    </location>
</feature>
<dbReference type="Proteomes" id="UP001320148">
    <property type="component" value="Chromosome"/>
</dbReference>
<evidence type="ECO:0000313" key="3">
    <source>
        <dbReference type="Proteomes" id="UP001320148"/>
    </source>
</evidence>
<evidence type="ECO:0000313" key="2">
    <source>
        <dbReference type="EMBL" id="BCS97799.1"/>
    </source>
</evidence>
<feature type="transmembrane region" description="Helical" evidence="1">
    <location>
        <begin position="6"/>
        <end position="27"/>
    </location>
</feature>
<feature type="transmembrane region" description="Helical" evidence="1">
    <location>
        <begin position="110"/>
        <end position="130"/>
    </location>
</feature>
<proteinExistence type="predicted"/>
<dbReference type="EMBL" id="AP024488">
    <property type="protein sequence ID" value="BCS97799.1"/>
    <property type="molecule type" value="Genomic_DNA"/>
</dbReference>
<dbReference type="Pfam" id="PF26314">
    <property type="entry name" value="MptA_B_family"/>
    <property type="match status" value="1"/>
</dbReference>